<dbReference type="EMBL" id="SMLK01000001">
    <property type="protein sequence ID" value="TFZ07610.1"/>
    <property type="molecule type" value="Genomic_DNA"/>
</dbReference>
<keyword evidence="5" id="KW-0418">Kinase</keyword>
<dbReference type="PANTHER" id="PTHR43547:SF2">
    <property type="entry name" value="HYBRID SIGNAL TRANSDUCTION HISTIDINE KINASE C"/>
    <property type="match status" value="1"/>
</dbReference>
<dbReference type="SMART" id="SM00388">
    <property type="entry name" value="HisKA"/>
    <property type="match status" value="1"/>
</dbReference>
<dbReference type="Gene3D" id="1.10.287.130">
    <property type="match status" value="1"/>
</dbReference>
<comment type="caution">
    <text evidence="5">The sequence shown here is derived from an EMBL/GenBank/DDBJ whole genome shotgun (WGS) entry which is preliminary data.</text>
</comment>
<organism evidence="5 6">
    <name type="scientific">Ramlibacter humi</name>
    <dbReference type="NCBI Taxonomy" id="2530451"/>
    <lineage>
        <taxon>Bacteria</taxon>
        <taxon>Pseudomonadati</taxon>
        <taxon>Pseudomonadota</taxon>
        <taxon>Betaproteobacteria</taxon>
        <taxon>Burkholderiales</taxon>
        <taxon>Comamonadaceae</taxon>
        <taxon>Ramlibacter</taxon>
    </lineage>
</organism>
<dbReference type="InterPro" id="IPR003594">
    <property type="entry name" value="HATPase_dom"/>
</dbReference>
<dbReference type="Pfam" id="PF02518">
    <property type="entry name" value="HATPase_c"/>
    <property type="match status" value="1"/>
</dbReference>
<evidence type="ECO:0000313" key="6">
    <source>
        <dbReference type="Proteomes" id="UP000297839"/>
    </source>
</evidence>
<evidence type="ECO:0000259" key="4">
    <source>
        <dbReference type="PROSITE" id="PS50109"/>
    </source>
</evidence>
<dbReference type="AlphaFoldDB" id="A0A4Z0CB79"/>
<dbReference type="CDD" id="cd00082">
    <property type="entry name" value="HisKA"/>
    <property type="match status" value="1"/>
</dbReference>
<dbReference type="PANTHER" id="PTHR43547">
    <property type="entry name" value="TWO-COMPONENT HISTIDINE KINASE"/>
    <property type="match status" value="1"/>
</dbReference>
<dbReference type="GO" id="GO:0000155">
    <property type="term" value="F:phosphorelay sensor kinase activity"/>
    <property type="evidence" value="ECO:0007669"/>
    <property type="project" value="InterPro"/>
</dbReference>
<dbReference type="PRINTS" id="PR00344">
    <property type="entry name" value="BCTRLSENSOR"/>
</dbReference>
<keyword evidence="6" id="KW-1185">Reference proteome</keyword>
<dbReference type="SUPFAM" id="SSF55874">
    <property type="entry name" value="ATPase domain of HSP90 chaperone/DNA topoisomerase II/histidine kinase"/>
    <property type="match status" value="1"/>
</dbReference>
<dbReference type="InterPro" id="IPR036890">
    <property type="entry name" value="HATPase_C_sf"/>
</dbReference>
<evidence type="ECO:0000313" key="5">
    <source>
        <dbReference type="EMBL" id="TFZ07610.1"/>
    </source>
</evidence>
<keyword evidence="5" id="KW-0808">Transferase</keyword>
<evidence type="ECO:0000256" key="2">
    <source>
        <dbReference type="ARBA" id="ARBA00012438"/>
    </source>
</evidence>
<comment type="catalytic activity">
    <reaction evidence="1">
        <text>ATP + protein L-histidine = ADP + protein N-phospho-L-histidine.</text>
        <dbReference type="EC" id="2.7.13.3"/>
    </reaction>
</comment>
<evidence type="ECO:0000256" key="3">
    <source>
        <dbReference type="ARBA" id="ARBA00022553"/>
    </source>
</evidence>
<dbReference type="Gene3D" id="3.30.565.10">
    <property type="entry name" value="Histidine kinase-like ATPase, C-terminal domain"/>
    <property type="match status" value="1"/>
</dbReference>
<dbReference type="InterPro" id="IPR036097">
    <property type="entry name" value="HisK_dim/P_sf"/>
</dbReference>
<name>A0A4Z0CB79_9BURK</name>
<reference evidence="5 6" key="1">
    <citation type="submission" date="2019-03" db="EMBL/GenBank/DDBJ databases">
        <title>Ramlibacter sp. 18x22-1, whole genome shotgun sequence.</title>
        <authorList>
            <person name="Zhang X."/>
            <person name="Feng G."/>
            <person name="Zhu H."/>
        </authorList>
    </citation>
    <scope>NUCLEOTIDE SEQUENCE [LARGE SCALE GENOMIC DNA]</scope>
    <source>
        <strain evidence="5 6">18x22-1</strain>
    </source>
</reference>
<dbReference type="OrthoDB" id="9768069at2"/>
<dbReference type="EC" id="2.7.13.3" evidence="2"/>
<dbReference type="PROSITE" id="PS50109">
    <property type="entry name" value="HIS_KIN"/>
    <property type="match status" value="1"/>
</dbReference>
<gene>
    <name evidence="5" type="ORF">EZ216_00120</name>
</gene>
<evidence type="ECO:0000256" key="1">
    <source>
        <dbReference type="ARBA" id="ARBA00000085"/>
    </source>
</evidence>
<sequence>MMLPVGRFTGSSSLSRLFCNSAGKLCSKTFPQGARAPCPDGCSGIVLLLVPLPEQRRVLPRPEETSAIPYKHIQIVWHCVIMRTDGIAQSHTSYEPLPQERHMHNHHDAQTLDIQQELRTRSAQAALDRAARDSERKDVFIATVAHELRNMMAPLGAALEVIDRSRTDPKLLDRALPVARRQVRHLSHLVEDLLDIGRIVNDQVLIERKPLSLRQVAEDTAAACDPMFGERGQQLLLDLGEDAAWVRGDALRWTQVITNLLHNAAKFTPEGGEVRLQLRAGPKASWCELRVADTGRGLARAELESVFGMFSRGQRSHQRTGLGIGLALVRRLVELHGGTVHAESSGPDRGTTFVVRVPLLPQAPQPAAALCISPV</sequence>
<dbReference type="InterPro" id="IPR004358">
    <property type="entry name" value="Sig_transdc_His_kin-like_C"/>
</dbReference>
<keyword evidence="3" id="KW-0597">Phosphoprotein</keyword>
<dbReference type="SMART" id="SM00387">
    <property type="entry name" value="HATPase_c"/>
    <property type="match status" value="1"/>
</dbReference>
<dbReference type="SUPFAM" id="SSF47384">
    <property type="entry name" value="Homodimeric domain of signal transducing histidine kinase"/>
    <property type="match status" value="1"/>
</dbReference>
<dbReference type="InterPro" id="IPR003661">
    <property type="entry name" value="HisK_dim/P_dom"/>
</dbReference>
<dbReference type="Proteomes" id="UP000297839">
    <property type="component" value="Unassembled WGS sequence"/>
</dbReference>
<dbReference type="InterPro" id="IPR005467">
    <property type="entry name" value="His_kinase_dom"/>
</dbReference>
<proteinExistence type="predicted"/>
<dbReference type="Pfam" id="PF00512">
    <property type="entry name" value="HisKA"/>
    <property type="match status" value="1"/>
</dbReference>
<protein>
    <recommendedName>
        <fullName evidence="2">histidine kinase</fullName>
        <ecNumber evidence="2">2.7.13.3</ecNumber>
    </recommendedName>
</protein>
<feature type="domain" description="Histidine kinase" evidence="4">
    <location>
        <begin position="143"/>
        <end position="361"/>
    </location>
</feature>
<accession>A0A4Z0CB79</accession>